<feature type="compositionally biased region" description="Low complexity" evidence="6">
    <location>
        <begin position="693"/>
        <end position="702"/>
    </location>
</feature>
<feature type="region of interest" description="Disordered" evidence="6">
    <location>
        <begin position="1"/>
        <end position="87"/>
    </location>
</feature>
<feature type="compositionally biased region" description="Pro residues" evidence="6">
    <location>
        <begin position="353"/>
        <end position="405"/>
    </location>
</feature>
<feature type="compositionally biased region" description="Pro residues" evidence="6">
    <location>
        <begin position="522"/>
        <end position="540"/>
    </location>
</feature>
<dbReference type="PRINTS" id="PR01217">
    <property type="entry name" value="PRICHEXTENSN"/>
</dbReference>
<protein>
    <submittedName>
        <fullName evidence="8">Velvet factor-domain-containing protein</fullName>
    </submittedName>
</protein>
<keyword evidence="3" id="KW-0805">Transcription regulation</keyword>
<dbReference type="EMBL" id="WHVB01000001">
    <property type="protein sequence ID" value="KAF8486870.1"/>
    <property type="molecule type" value="Genomic_DNA"/>
</dbReference>
<reference evidence="8" key="1">
    <citation type="submission" date="2019-10" db="EMBL/GenBank/DDBJ databases">
        <authorList>
            <consortium name="DOE Joint Genome Institute"/>
            <person name="Kuo A."/>
            <person name="Miyauchi S."/>
            <person name="Kiss E."/>
            <person name="Drula E."/>
            <person name="Kohler A."/>
            <person name="Sanchez-Garcia M."/>
            <person name="Andreopoulos B."/>
            <person name="Barry K.W."/>
            <person name="Bonito G."/>
            <person name="Buee M."/>
            <person name="Carver A."/>
            <person name="Chen C."/>
            <person name="Cichocki N."/>
            <person name="Clum A."/>
            <person name="Culley D."/>
            <person name="Crous P.W."/>
            <person name="Fauchery L."/>
            <person name="Girlanda M."/>
            <person name="Hayes R."/>
            <person name="Keri Z."/>
            <person name="LaButti K."/>
            <person name="Lipzen A."/>
            <person name="Lombard V."/>
            <person name="Magnuson J."/>
            <person name="Maillard F."/>
            <person name="Morin E."/>
            <person name="Murat C."/>
            <person name="Nolan M."/>
            <person name="Ohm R."/>
            <person name="Pangilinan J."/>
            <person name="Pereira M."/>
            <person name="Perotto S."/>
            <person name="Peter M."/>
            <person name="Riley R."/>
            <person name="Sitrit Y."/>
            <person name="Stielow B."/>
            <person name="Szollosi G."/>
            <person name="Zifcakova L."/>
            <person name="Stursova M."/>
            <person name="Spatafora J.W."/>
            <person name="Tedersoo L."/>
            <person name="Vaario L.-M."/>
            <person name="Yamada A."/>
            <person name="Yan M."/>
            <person name="Wang P."/>
            <person name="Xu J."/>
            <person name="Bruns T."/>
            <person name="Baldrian P."/>
            <person name="Vilgalys R."/>
            <person name="Henrissat B."/>
            <person name="Grigoriev I.V."/>
            <person name="Hibbett D."/>
            <person name="Nagy L.G."/>
            <person name="Martin F.M."/>
        </authorList>
    </citation>
    <scope>NUCLEOTIDE SEQUENCE</scope>
    <source>
        <strain evidence="8">Prilba</strain>
    </source>
</reference>
<dbReference type="Gene3D" id="2.60.40.3960">
    <property type="entry name" value="Velvet domain"/>
    <property type="match status" value="1"/>
</dbReference>
<feature type="compositionally biased region" description="Polar residues" evidence="6">
    <location>
        <begin position="233"/>
        <end position="244"/>
    </location>
</feature>
<evidence type="ECO:0000313" key="8">
    <source>
        <dbReference type="EMBL" id="KAF8486870.1"/>
    </source>
</evidence>
<evidence type="ECO:0000256" key="1">
    <source>
        <dbReference type="ARBA" id="ARBA00004123"/>
    </source>
</evidence>
<feature type="region of interest" description="Disordered" evidence="6">
    <location>
        <begin position="493"/>
        <end position="785"/>
    </location>
</feature>
<feature type="compositionally biased region" description="Basic and acidic residues" evidence="6">
    <location>
        <begin position="716"/>
        <end position="745"/>
    </location>
</feature>
<dbReference type="PROSITE" id="PS51821">
    <property type="entry name" value="VELVET"/>
    <property type="match status" value="1"/>
</dbReference>
<feature type="compositionally biased region" description="Pro residues" evidence="6">
    <location>
        <begin position="499"/>
        <end position="510"/>
    </location>
</feature>
<evidence type="ECO:0000256" key="6">
    <source>
        <dbReference type="SAM" id="MobiDB-lite"/>
    </source>
</evidence>
<dbReference type="Proteomes" id="UP000759537">
    <property type="component" value="Unassembled WGS sequence"/>
</dbReference>
<reference evidence="8" key="2">
    <citation type="journal article" date="2020" name="Nat. Commun.">
        <title>Large-scale genome sequencing of mycorrhizal fungi provides insights into the early evolution of symbiotic traits.</title>
        <authorList>
            <person name="Miyauchi S."/>
            <person name="Kiss E."/>
            <person name="Kuo A."/>
            <person name="Drula E."/>
            <person name="Kohler A."/>
            <person name="Sanchez-Garcia M."/>
            <person name="Morin E."/>
            <person name="Andreopoulos B."/>
            <person name="Barry K.W."/>
            <person name="Bonito G."/>
            <person name="Buee M."/>
            <person name="Carver A."/>
            <person name="Chen C."/>
            <person name="Cichocki N."/>
            <person name="Clum A."/>
            <person name="Culley D."/>
            <person name="Crous P.W."/>
            <person name="Fauchery L."/>
            <person name="Girlanda M."/>
            <person name="Hayes R.D."/>
            <person name="Keri Z."/>
            <person name="LaButti K."/>
            <person name="Lipzen A."/>
            <person name="Lombard V."/>
            <person name="Magnuson J."/>
            <person name="Maillard F."/>
            <person name="Murat C."/>
            <person name="Nolan M."/>
            <person name="Ohm R.A."/>
            <person name="Pangilinan J."/>
            <person name="Pereira M.F."/>
            <person name="Perotto S."/>
            <person name="Peter M."/>
            <person name="Pfister S."/>
            <person name="Riley R."/>
            <person name="Sitrit Y."/>
            <person name="Stielow J.B."/>
            <person name="Szollosi G."/>
            <person name="Zifcakova L."/>
            <person name="Stursova M."/>
            <person name="Spatafora J.W."/>
            <person name="Tedersoo L."/>
            <person name="Vaario L.M."/>
            <person name="Yamada A."/>
            <person name="Yan M."/>
            <person name="Wang P."/>
            <person name="Xu J."/>
            <person name="Bruns T."/>
            <person name="Baldrian P."/>
            <person name="Vilgalys R."/>
            <person name="Dunand C."/>
            <person name="Henrissat B."/>
            <person name="Grigoriev I.V."/>
            <person name="Hibbett D."/>
            <person name="Nagy L.G."/>
            <person name="Martin F.M."/>
        </authorList>
    </citation>
    <scope>NUCLEOTIDE SEQUENCE</scope>
    <source>
        <strain evidence="8">Prilba</strain>
    </source>
</reference>
<accession>A0A9P5N5H1</accession>
<feature type="compositionally biased region" description="Pro residues" evidence="6">
    <location>
        <begin position="50"/>
        <end position="60"/>
    </location>
</feature>
<dbReference type="GO" id="GO:0005634">
    <property type="term" value="C:nucleus"/>
    <property type="evidence" value="ECO:0007669"/>
    <property type="project" value="UniProtKB-SubCell"/>
</dbReference>
<dbReference type="PANTHER" id="PTHR33572:SF18">
    <property type="entry name" value="SPORE DEVELOPMENT REGULATOR VOSA"/>
    <property type="match status" value="1"/>
</dbReference>
<dbReference type="GO" id="GO:0030435">
    <property type="term" value="P:sporulation resulting in formation of a cellular spore"/>
    <property type="evidence" value="ECO:0007669"/>
    <property type="project" value="UniProtKB-KW"/>
</dbReference>
<feature type="domain" description="Velvet" evidence="7">
    <location>
        <begin position="1"/>
        <end position="223"/>
    </location>
</feature>
<keyword evidence="5" id="KW-0539">Nucleus</keyword>
<keyword evidence="9" id="KW-1185">Reference proteome</keyword>
<dbReference type="PANTHER" id="PTHR33572">
    <property type="entry name" value="SPORE DEVELOPMENT REGULATOR VOSA"/>
    <property type="match status" value="1"/>
</dbReference>
<feature type="compositionally biased region" description="Basic residues" evidence="6">
    <location>
        <begin position="223"/>
        <end position="232"/>
    </location>
</feature>
<dbReference type="InterPro" id="IPR021740">
    <property type="entry name" value="Velvet"/>
</dbReference>
<feature type="compositionally biased region" description="Pro residues" evidence="6">
    <location>
        <begin position="653"/>
        <end position="664"/>
    </location>
</feature>
<dbReference type="OrthoDB" id="5599552at2759"/>
<evidence type="ECO:0000256" key="5">
    <source>
        <dbReference type="ARBA" id="ARBA00023242"/>
    </source>
</evidence>
<comment type="subcellular location">
    <subcellularLocation>
        <location evidence="1">Nucleus</location>
    </subcellularLocation>
</comment>
<keyword evidence="2" id="KW-0749">Sporulation</keyword>
<dbReference type="Pfam" id="PF11754">
    <property type="entry name" value="Velvet"/>
    <property type="match status" value="2"/>
</dbReference>
<name>A0A9P5N5H1_9AGAM</name>
<keyword evidence="4" id="KW-0804">Transcription</keyword>
<feature type="compositionally biased region" description="Low complexity" evidence="6">
    <location>
        <begin position="578"/>
        <end position="588"/>
    </location>
</feature>
<evidence type="ECO:0000313" key="9">
    <source>
        <dbReference type="Proteomes" id="UP000759537"/>
    </source>
</evidence>
<gene>
    <name evidence="8" type="ORF">DFH94DRAFT_701283</name>
</gene>
<evidence type="ECO:0000259" key="7">
    <source>
        <dbReference type="PROSITE" id="PS51821"/>
    </source>
</evidence>
<feature type="compositionally biased region" description="Basic and acidic residues" evidence="6">
    <location>
        <begin position="260"/>
        <end position="270"/>
    </location>
</feature>
<sequence>MDGSREYDLCIRQQPKQARMCGVGADRRPIDPPPIVQLRVIDKARKNLPSPSPSPPPPSSHPHTQPTSHPHAAQHTHESSTPLDTSMLTPAGFGAGPFLQNPYYFMFASLAKPDDDTELHWMKDGKTRCTTGSVVSSLYHLKDSENDNRDAGFFVFPDLSVRQEGSYRLKLSLFEVVGSNVYHCKSIFSSPFYVYTAKKFPGMEESTALSCSLADQGIKIRIRKDIRQRKPRSSTTNFPITNGQPLGPGVPIGDDESDRESEVRHDDHSDTTNNHNSLSNITSKPSSGGRKRTEREPEKDRERDLKRPRVDADESEPAPNPPQTSPGEWGIDPALAPGGPSSSYDHTRSTASAPPPPPSAPGYLPPPPQHHTYEQPPPPQHHAPQPAHPPQHQPPHHYPAPPPQSVHPTHHPTHPAPPPPPYHTAYPSSWPPQHPQHPPPHQYDHYQQHYAPYPPPPRYASAYEPYAPPPPQPQSVSPYGAAGYYAQYGRPAEAYGQYPPAPPPPPPGPEGPNSSRGYGQYQPPPPQQQPPPPQAQPPPTAGENGSYPPQTPSAPSSAGGRASAGPAPPAAPPGGGAASVYYQNHAQAAPPPPPPHGYRTTPPPPPNAYPPPAAYHTHPPPPTHHASPPGHYPYQHPSHPAPPPQSGWSAPAPNYPAAPAPGVYPPQSTNQSGAWENGAPSGHGNVPATARESAPSPAANANGSTGGPGLLLAPLRARDDRENRQPEARPELKDDRERRKDEEPWNGRGHLGGGAPSSLDSSIGAVNRSDIGGKRASIRTLLRKE</sequence>
<feature type="compositionally biased region" description="Low complexity" evidence="6">
    <location>
        <begin position="624"/>
        <end position="638"/>
    </location>
</feature>
<feature type="compositionally biased region" description="Pro residues" evidence="6">
    <location>
        <begin position="589"/>
        <end position="623"/>
    </location>
</feature>
<feature type="compositionally biased region" description="Polar residues" evidence="6">
    <location>
        <begin position="271"/>
        <end position="286"/>
    </location>
</feature>
<evidence type="ECO:0000256" key="4">
    <source>
        <dbReference type="ARBA" id="ARBA00023163"/>
    </source>
</evidence>
<feature type="compositionally biased region" description="Low complexity" evidence="6">
    <location>
        <begin position="553"/>
        <end position="565"/>
    </location>
</feature>
<evidence type="ECO:0000256" key="3">
    <source>
        <dbReference type="ARBA" id="ARBA00023015"/>
    </source>
</evidence>
<dbReference type="InterPro" id="IPR037525">
    <property type="entry name" value="Velvet_dom"/>
</dbReference>
<feature type="compositionally biased region" description="Basic and acidic residues" evidence="6">
    <location>
        <begin position="291"/>
        <end position="312"/>
    </location>
</feature>
<organism evidence="8 9">
    <name type="scientific">Russula ochroleuca</name>
    <dbReference type="NCBI Taxonomy" id="152965"/>
    <lineage>
        <taxon>Eukaryota</taxon>
        <taxon>Fungi</taxon>
        <taxon>Dikarya</taxon>
        <taxon>Basidiomycota</taxon>
        <taxon>Agaricomycotina</taxon>
        <taxon>Agaricomycetes</taxon>
        <taxon>Russulales</taxon>
        <taxon>Russulaceae</taxon>
        <taxon>Russula</taxon>
    </lineage>
</organism>
<feature type="compositionally biased region" description="Pro residues" evidence="6">
    <location>
        <begin position="429"/>
        <end position="441"/>
    </location>
</feature>
<comment type="caution">
    <text evidence="8">The sequence shown here is derived from an EMBL/GenBank/DDBJ whole genome shotgun (WGS) entry which is preliminary data.</text>
</comment>
<feature type="compositionally biased region" description="Low complexity" evidence="6">
    <location>
        <begin position="61"/>
        <end position="71"/>
    </location>
</feature>
<proteinExistence type="predicted"/>
<evidence type="ECO:0000256" key="2">
    <source>
        <dbReference type="ARBA" id="ARBA00022969"/>
    </source>
</evidence>
<dbReference type="InterPro" id="IPR038491">
    <property type="entry name" value="Velvet_dom_sf"/>
</dbReference>
<dbReference type="AlphaFoldDB" id="A0A9P5N5H1"/>
<feature type="region of interest" description="Disordered" evidence="6">
    <location>
        <begin position="223"/>
        <end position="481"/>
    </location>
</feature>